<feature type="compositionally biased region" description="Pro residues" evidence="11">
    <location>
        <begin position="27"/>
        <end position="38"/>
    </location>
</feature>
<dbReference type="GO" id="GO:0004408">
    <property type="term" value="F:holocytochrome-c synthase activity"/>
    <property type="evidence" value="ECO:0007669"/>
    <property type="project" value="UniProtKB-EC"/>
</dbReference>
<dbReference type="PANTHER" id="PTHR12743">
    <property type="entry name" value="CYTOCHROME C1 HEME LYASE"/>
    <property type="match status" value="1"/>
</dbReference>
<evidence type="ECO:0000256" key="6">
    <source>
        <dbReference type="ARBA" id="ARBA00023004"/>
    </source>
</evidence>
<dbReference type="Proteomes" id="UP000269721">
    <property type="component" value="Unassembled WGS sequence"/>
</dbReference>
<reference evidence="13" key="1">
    <citation type="journal article" date="2018" name="Nat. Microbiol.">
        <title>Leveraging single-cell genomics to expand the fungal tree of life.</title>
        <authorList>
            <person name="Ahrendt S.R."/>
            <person name="Quandt C.A."/>
            <person name="Ciobanu D."/>
            <person name="Clum A."/>
            <person name="Salamov A."/>
            <person name="Andreopoulos B."/>
            <person name="Cheng J.F."/>
            <person name="Woyke T."/>
            <person name="Pelin A."/>
            <person name="Henrissat B."/>
            <person name="Reynolds N.K."/>
            <person name="Benny G.L."/>
            <person name="Smith M.E."/>
            <person name="James T.Y."/>
            <person name="Grigoriev I.V."/>
        </authorList>
    </citation>
    <scope>NUCLEOTIDE SEQUENCE [LARGE SCALE GENOMIC DNA]</scope>
</reference>
<dbReference type="InterPro" id="IPR000511">
    <property type="entry name" value="Holocyt_c/c1_synthase"/>
</dbReference>
<dbReference type="Pfam" id="PF01265">
    <property type="entry name" value="Cyto_heme_lyase"/>
    <property type="match status" value="1"/>
</dbReference>
<dbReference type="PANTHER" id="PTHR12743:SF0">
    <property type="entry name" value="HOLOCYTOCHROME C-TYPE SYNTHASE"/>
    <property type="match status" value="1"/>
</dbReference>
<dbReference type="EC" id="4.4.1.17" evidence="10"/>
<keyword evidence="13" id="KW-1185">Reference proteome</keyword>
<keyword evidence="5 10" id="KW-0999">Mitochondrion inner membrane</keyword>
<comment type="subcellular location">
    <subcellularLocation>
        <location evidence="1 10">Mitochondrion inner membrane</location>
    </subcellularLocation>
</comment>
<keyword evidence="6 10" id="KW-0408">Iron</keyword>
<comment type="similarity">
    <text evidence="2 10">Belongs to the cytochrome c-type heme lyase family.</text>
</comment>
<evidence type="ECO:0000256" key="2">
    <source>
        <dbReference type="ARBA" id="ARBA00007255"/>
    </source>
</evidence>
<evidence type="ECO:0000256" key="7">
    <source>
        <dbReference type="ARBA" id="ARBA00023128"/>
    </source>
</evidence>
<accession>A0A4V1IPI8</accession>
<dbReference type="AlphaFoldDB" id="A0A4V1IPI8"/>
<evidence type="ECO:0000256" key="9">
    <source>
        <dbReference type="ARBA" id="ARBA00023239"/>
    </source>
</evidence>
<feature type="compositionally biased region" description="Basic and acidic residues" evidence="11">
    <location>
        <begin position="77"/>
        <end position="94"/>
    </location>
</feature>
<evidence type="ECO:0000256" key="11">
    <source>
        <dbReference type="SAM" id="MobiDB-lite"/>
    </source>
</evidence>
<dbReference type="EMBL" id="ML001523">
    <property type="protein sequence ID" value="RKO83207.1"/>
    <property type="molecule type" value="Genomic_DNA"/>
</dbReference>
<proteinExistence type="inferred from homology"/>
<keyword evidence="9 10" id="KW-0456">Lyase</keyword>
<feature type="region of interest" description="Disordered" evidence="11">
    <location>
        <begin position="1"/>
        <end position="103"/>
    </location>
</feature>
<feature type="non-terminal residue" evidence="12">
    <location>
        <position position="103"/>
    </location>
</feature>
<keyword evidence="3 10" id="KW-0349">Heme</keyword>
<keyword evidence="7 10" id="KW-0496">Mitochondrion</keyword>
<comment type="function">
    <text evidence="10">Lyase that catalyzes the covalent linking of the heme group to the cytochrome C apoprotein to produce the mature functional cytochrome.</text>
</comment>
<protein>
    <recommendedName>
        <fullName evidence="10">Holocytochrome c-type synthase</fullName>
        <ecNumber evidence="10">4.4.1.17</ecNumber>
    </recommendedName>
</protein>
<gene>
    <name evidence="12" type="ORF">BDK51DRAFT_39079</name>
</gene>
<dbReference type="GO" id="GO:0046872">
    <property type="term" value="F:metal ion binding"/>
    <property type="evidence" value="ECO:0007669"/>
    <property type="project" value="UniProtKB-KW"/>
</dbReference>
<name>A0A4V1IPI8_9FUNG</name>
<evidence type="ECO:0000256" key="1">
    <source>
        <dbReference type="ARBA" id="ARBA00004273"/>
    </source>
</evidence>
<organism evidence="12 13">
    <name type="scientific">Blyttiomyces helicus</name>
    <dbReference type="NCBI Taxonomy" id="388810"/>
    <lineage>
        <taxon>Eukaryota</taxon>
        <taxon>Fungi</taxon>
        <taxon>Fungi incertae sedis</taxon>
        <taxon>Chytridiomycota</taxon>
        <taxon>Chytridiomycota incertae sedis</taxon>
        <taxon>Chytridiomycetes</taxon>
        <taxon>Chytridiomycetes incertae sedis</taxon>
        <taxon>Blyttiomyces</taxon>
    </lineage>
</organism>
<comment type="catalytic activity">
    <reaction evidence="10">
        <text>holo-[cytochrome c] = apo-[cytochrome c] + heme b</text>
        <dbReference type="Rhea" id="RHEA:22648"/>
        <dbReference type="Rhea" id="RHEA-COMP:10725"/>
        <dbReference type="Rhea" id="RHEA-COMP:10726"/>
        <dbReference type="ChEBI" id="CHEBI:29950"/>
        <dbReference type="ChEBI" id="CHEBI:60344"/>
        <dbReference type="ChEBI" id="CHEBI:83739"/>
        <dbReference type="EC" id="4.4.1.17"/>
    </reaction>
</comment>
<evidence type="ECO:0000256" key="8">
    <source>
        <dbReference type="ARBA" id="ARBA00023136"/>
    </source>
</evidence>
<keyword evidence="8 10" id="KW-0472">Membrane</keyword>
<sequence>MSQITSCPVDHAAPAASCPVDHASTPPVLPPNHPPIPLSPADASSCPYGAEAQDSLTELNNMPAPNQLPSPGQRELLSTEREKSTIPMGGKHEGQLWVYPSEQ</sequence>
<keyword evidence="4 10" id="KW-0479">Metal-binding</keyword>
<evidence type="ECO:0000313" key="13">
    <source>
        <dbReference type="Proteomes" id="UP000269721"/>
    </source>
</evidence>
<evidence type="ECO:0000256" key="4">
    <source>
        <dbReference type="ARBA" id="ARBA00022723"/>
    </source>
</evidence>
<feature type="compositionally biased region" description="Polar residues" evidence="11">
    <location>
        <begin position="54"/>
        <end position="70"/>
    </location>
</feature>
<evidence type="ECO:0000256" key="3">
    <source>
        <dbReference type="ARBA" id="ARBA00022617"/>
    </source>
</evidence>
<evidence type="ECO:0000313" key="12">
    <source>
        <dbReference type="EMBL" id="RKO83207.1"/>
    </source>
</evidence>
<evidence type="ECO:0000256" key="10">
    <source>
        <dbReference type="RuleBase" id="RU363130"/>
    </source>
</evidence>
<dbReference type="OrthoDB" id="4243at2759"/>
<dbReference type="GO" id="GO:0005743">
    <property type="term" value="C:mitochondrial inner membrane"/>
    <property type="evidence" value="ECO:0007669"/>
    <property type="project" value="UniProtKB-SubCell"/>
</dbReference>
<evidence type="ECO:0000256" key="5">
    <source>
        <dbReference type="ARBA" id="ARBA00022792"/>
    </source>
</evidence>